<feature type="domain" description="YdhG-like" evidence="1">
    <location>
        <begin position="25"/>
        <end position="125"/>
    </location>
</feature>
<evidence type="ECO:0000313" key="2">
    <source>
        <dbReference type="EMBL" id="RII41193.1"/>
    </source>
</evidence>
<organism evidence="2 3">
    <name type="scientific">Galactobacter valiniphilus</name>
    <dbReference type="NCBI Taxonomy" id="2676122"/>
    <lineage>
        <taxon>Bacteria</taxon>
        <taxon>Bacillati</taxon>
        <taxon>Actinomycetota</taxon>
        <taxon>Actinomycetes</taxon>
        <taxon>Micrococcales</taxon>
        <taxon>Micrococcaceae</taxon>
        <taxon>Galactobacter</taxon>
    </lineage>
</organism>
<evidence type="ECO:0000313" key="3">
    <source>
        <dbReference type="Proteomes" id="UP000265419"/>
    </source>
</evidence>
<reference evidence="2 3" key="1">
    <citation type="submission" date="2018-07" db="EMBL/GenBank/DDBJ databases">
        <title>Arthrobacter sp. nov., isolated from raw cow's milk with high bacterial count.</title>
        <authorList>
            <person name="Hahne J."/>
            <person name="Isele D."/>
            <person name="Lipski A."/>
        </authorList>
    </citation>
    <scope>NUCLEOTIDE SEQUENCE [LARGE SCALE GENOMIC DNA]</scope>
    <source>
        <strain evidence="2 3">JZ R-35</strain>
    </source>
</reference>
<protein>
    <submittedName>
        <fullName evidence="2">DUF1801 domain-containing protein</fullName>
    </submittedName>
</protein>
<dbReference type="RefSeq" id="WP_119425749.1">
    <property type="nucleotide sequence ID" value="NZ_QQXK01000034.1"/>
</dbReference>
<keyword evidence="3" id="KW-1185">Reference proteome</keyword>
<dbReference type="InterPro" id="IPR014922">
    <property type="entry name" value="YdhG-like"/>
</dbReference>
<dbReference type="Pfam" id="PF08818">
    <property type="entry name" value="DUF1801"/>
    <property type="match status" value="1"/>
</dbReference>
<dbReference type="Proteomes" id="UP000265419">
    <property type="component" value="Unassembled WGS sequence"/>
</dbReference>
<name>A0A399J6T7_9MICC</name>
<accession>A0A399J6T7</accession>
<proteinExistence type="predicted"/>
<evidence type="ECO:0000259" key="1">
    <source>
        <dbReference type="Pfam" id="PF08818"/>
    </source>
</evidence>
<comment type="caution">
    <text evidence="2">The sequence shown here is derived from an EMBL/GenBank/DDBJ whole genome shotgun (WGS) entry which is preliminary data.</text>
</comment>
<dbReference type="EMBL" id="QQXK01000034">
    <property type="protein sequence ID" value="RII41193.1"/>
    <property type="molecule type" value="Genomic_DNA"/>
</dbReference>
<sequence>MAENTTQWTDVDPVAWVEAVEHPTRRTDGLALLALLREVTGQEPRMWGPSIVGFDEYAYFYPTGHSGTAPVMGFSPRKASLSLYGFTGQPEEAELLAKLGKHKIGKSCLYINKLADVDPDVLRELAVTGFKNGLEWKAKGEAGEMAY</sequence>
<dbReference type="AlphaFoldDB" id="A0A399J6T7"/>
<gene>
    <name evidence="2" type="ORF">DWB68_14065</name>
</gene>